<proteinExistence type="predicted"/>
<dbReference type="Proteomes" id="UP001500191">
    <property type="component" value="Unassembled WGS sequence"/>
</dbReference>
<keyword evidence="3" id="KW-1185">Reference proteome</keyword>
<evidence type="ECO:0000256" key="1">
    <source>
        <dbReference type="SAM" id="MobiDB-lite"/>
    </source>
</evidence>
<comment type="caution">
    <text evidence="2">The sequence shown here is derived from an EMBL/GenBank/DDBJ whole genome shotgun (WGS) entry which is preliminary data.</text>
</comment>
<organism evidence="2 3">
    <name type="scientific">Deinococcus depolymerans</name>
    <dbReference type="NCBI Taxonomy" id="392408"/>
    <lineage>
        <taxon>Bacteria</taxon>
        <taxon>Thermotogati</taxon>
        <taxon>Deinococcota</taxon>
        <taxon>Deinococci</taxon>
        <taxon>Deinococcales</taxon>
        <taxon>Deinococcaceae</taxon>
        <taxon>Deinococcus</taxon>
    </lineage>
</organism>
<gene>
    <name evidence="2" type="ORF">GCM10008937_11420</name>
</gene>
<evidence type="ECO:0000313" key="2">
    <source>
        <dbReference type="EMBL" id="GAA0505276.1"/>
    </source>
</evidence>
<name>A0ABN1BUX8_9DEIO</name>
<feature type="region of interest" description="Disordered" evidence="1">
    <location>
        <begin position="1"/>
        <end position="26"/>
    </location>
</feature>
<feature type="compositionally biased region" description="Polar residues" evidence="1">
    <location>
        <begin position="1"/>
        <end position="14"/>
    </location>
</feature>
<accession>A0ABN1BUX8</accession>
<reference evidence="2 3" key="1">
    <citation type="journal article" date="2019" name="Int. J. Syst. Evol. Microbiol.">
        <title>The Global Catalogue of Microorganisms (GCM) 10K type strain sequencing project: providing services to taxonomists for standard genome sequencing and annotation.</title>
        <authorList>
            <consortium name="The Broad Institute Genomics Platform"/>
            <consortium name="The Broad Institute Genome Sequencing Center for Infectious Disease"/>
            <person name="Wu L."/>
            <person name="Ma J."/>
        </authorList>
    </citation>
    <scope>NUCLEOTIDE SEQUENCE [LARGE SCALE GENOMIC DNA]</scope>
    <source>
        <strain evidence="2 3">JCM 14368</strain>
    </source>
</reference>
<dbReference type="EMBL" id="BAAADB010000008">
    <property type="protein sequence ID" value="GAA0505276.1"/>
    <property type="molecule type" value="Genomic_DNA"/>
</dbReference>
<sequence>MKELQSPFNPSEASGSLADSGRGVGNPVKFRIVGETDGIRMSTVRNAIRAGLPIIALQPHITDTGTVIPH</sequence>
<protein>
    <submittedName>
        <fullName evidence="2">Uncharacterized protein</fullName>
    </submittedName>
</protein>
<evidence type="ECO:0000313" key="3">
    <source>
        <dbReference type="Proteomes" id="UP001500191"/>
    </source>
</evidence>